<organism evidence="1">
    <name type="scientific">uncultured spirochete</name>
    <dbReference type="NCBI Taxonomy" id="156406"/>
    <lineage>
        <taxon>Bacteria</taxon>
        <taxon>Pseudomonadati</taxon>
        <taxon>Spirochaetota</taxon>
        <taxon>Spirochaetia</taxon>
        <taxon>Spirochaetales</taxon>
        <taxon>environmental samples</taxon>
    </lineage>
</organism>
<proteinExistence type="predicted"/>
<reference evidence="1" key="1">
    <citation type="submission" date="2017-02" db="EMBL/GenBank/DDBJ databases">
        <authorList>
            <person name="Regsiter A."/>
            <person name="William W."/>
        </authorList>
    </citation>
    <scope>NUCLEOTIDE SEQUENCE</scope>
    <source>
        <strain evidence="1">BdmA 4</strain>
    </source>
</reference>
<gene>
    <name evidence="1" type="ORF">SPIRO4BDMA_70100</name>
</gene>
<name>A0A3P3XTT2_9SPIR</name>
<dbReference type="EMBL" id="FWDO01000007">
    <property type="protein sequence ID" value="SLM19678.1"/>
    <property type="molecule type" value="Genomic_DNA"/>
</dbReference>
<evidence type="ECO:0000313" key="1">
    <source>
        <dbReference type="EMBL" id="SLM19678.1"/>
    </source>
</evidence>
<sequence>MRPAGLEPAAYGFEVRRSIQLSYERVQVFVPKPKSGVGLGWVMGIEPTTTRSTVWHSTT</sequence>
<accession>A0A3P3XTT2</accession>
<protein>
    <submittedName>
        <fullName evidence="1">Uncharacterized protein</fullName>
    </submittedName>
</protein>
<dbReference type="AlphaFoldDB" id="A0A3P3XTT2"/>